<comment type="caution">
    <text evidence="1">The sequence shown here is derived from an EMBL/GenBank/DDBJ whole genome shotgun (WGS) entry which is preliminary data.</text>
</comment>
<accession>A0AAJ2PGD7</accession>
<dbReference type="Proteomes" id="UP001276229">
    <property type="component" value="Unassembled WGS sequence"/>
</dbReference>
<sequence length="108" mass="12488">MTFKFKTKSGYSNQLFTDIFGNVQTAIALSPQAEIRMKYINNAPTNEIDSYRYWFVIEGQQPFEVKFSNPQNIEQFDEIEFENPEACNVRGNIYFRANSANVIKKGGK</sequence>
<gene>
    <name evidence="1" type="ORF">Q7V66_03695</name>
</gene>
<dbReference type="EMBL" id="JAUTFL010000006">
    <property type="protein sequence ID" value="MDW8645252.1"/>
    <property type="molecule type" value="Genomic_DNA"/>
</dbReference>
<evidence type="ECO:0008006" key="3">
    <source>
        <dbReference type="Google" id="ProtNLM"/>
    </source>
</evidence>
<dbReference type="AlphaFoldDB" id="A0AAJ2PGD7"/>
<protein>
    <recommendedName>
        <fullName evidence="3">SuB0782 undefined product 764400:764714 forward MW:11955</fullName>
    </recommendedName>
</protein>
<name>A0AAJ2PGD7_STRSU</name>
<dbReference type="RefSeq" id="WP_172004866.1">
    <property type="nucleotide sequence ID" value="NZ_CP149804.1"/>
</dbReference>
<evidence type="ECO:0000313" key="2">
    <source>
        <dbReference type="Proteomes" id="UP001276229"/>
    </source>
</evidence>
<proteinExistence type="predicted"/>
<evidence type="ECO:0000313" key="1">
    <source>
        <dbReference type="EMBL" id="MDW8645252.1"/>
    </source>
</evidence>
<organism evidence="1 2">
    <name type="scientific">Streptococcus suis</name>
    <dbReference type="NCBI Taxonomy" id="1307"/>
    <lineage>
        <taxon>Bacteria</taxon>
        <taxon>Bacillati</taxon>
        <taxon>Bacillota</taxon>
        <taxon>Bacilli</taxon>
        <taxon>Lactobacillales</taxon>
        <taxon>Streptococcaceae</taxon>
        <taxon>Streptococcus</taxon>
    </lineage>
</organism>
<reference evidence="1" key="1">
    <citation type="submission" date="2023-07" db="EMBL/GenBank/DDBJ databases">
        <title>Characterization of virulence traits, antimicrobial resistance genes carried by mobile genetic elements and competence in Streptococcus suis strains isolated in France.</title>
        <authorList>
            <person name="Dechene-Tempier M."/>
            <person name="Marois-Crehan C."/>
            <person name="De Boisseson C."/>
            <person name="Lucas P."/>
            <person name="Bougeard S."/>
            <person name="Libante V."/>
            <person name="Payot S."/>
        </authorList>
    </citation>
    <scope>NUCLEOTIDE SEQUENCE</scope>
    <source>
        <strain evidence="1">1551</strain>
    </source>
</reference>